<keyword evidence="2" id="KW-0521">NADP</keyword>
<sequence>MPATIAIFGATGQQGGSVARYILTHPVLSTLFHIRALTRDPTHPSALALQSLSGPSSSLLSLAHADLDDPSTLPPALAGAHTVFITTTTIYNAETRAREVRQGKAAANAAVAAGAQYIIYSTEVDCSAISGGRRPVAAYDARGEVEAYIRSLPGVKSAFFAPGSFIQNLAGITAPRADGEGGYIMSGILGAGCAVPWIDVVGDAGKFVGVILAEPERFAGKTVYAASGLFSMGEVAERVAVLTGKKVRYVQLEEEVFKGYLPEAAREPLVNMFRFIEEYGYYGPETERLVKKSIEQVPDRLTSLDEYIAANVRLE</sequence>
<evidence type="ECO:0000313" key="5">
    <source>
        <dbReference type="Proteomes" id="UP001303889"/>
    </source>
</evidence>
<organism evidence="4 5">
    <name type="scientific">Staphylotrichum tortipilum</name>
    <dbReference type="NCBI Taxonomy" id="2831512"/>
    <lineage>
        <taxon>Eukaryota</taxon>
        <taxon>Fungi</taxon>
        <taxon>Dikarya</taxon>
        <taxon>Ascomycota</taxon>
        <taxon>Pezizomycotina</taxon>
        <taxon>Sordariomycetes</taxon>
        <taxon>Sordariomycetidae</taxon>
        <taxon>Sordariales</taxon>
        <taxon>Chaetomiaceae</taxon>
        <taxon>Staphylotrichum</taxon>
    </lineage>
</organism>
<dbReference type="Gene3D" id="3.90.25.10">
    <property type="entry name" value="UDP-galactose 4-epimerase, domain 1"/>
    <property type="match status" value="1"/>
</dbReference>
<evidence type="ECO:0000256" key="2">
    <source>
        <dbReference type="ARBA" id="ARBA00022857"/>
    </source>
</evidence>
<dbReference type="AlphaFoldDB" id="A0AAN6RQD1"/>
<dbReference type="Gene3D" id="3.40.50.720">
    <property type="entry name" value="NAD(P)-binding Rossmann-like Domain"/>
    <property type="match status" value="1"/>
</dbReference>
<dbReference type="Pfam" id="PF05368">
    <property type="entry name" value="NmrA"/>
    <property type="match status" value="1"/>
</dbReference>
<dbReference type="PANTHER" id="PTHR42748:SF11">
    <property type="entry name" value="NMRA-LIKE DOMAIN-CONTAINING PROTEIN"/>
    <property type="match status" value="1"/>
</dbReference>
<name>A0AAN6RQD1_9PEZI</name>
<gene>
    <name evidence="4" type="ORF">C8A05DRAFT_18847</name>
</gene>
<dbReference type="InterPro" id="IPR051164">
    <property type="entry name" value="NmrA-like_oxidored"/>
</dbReference>
<feature type="domain" description="NmrA-like" evidence="3">
    <location>
        <begin position="3"/>
        <end position="308"/>
    </location>
</feature>
<dbReference type="InterPro" id="IPR036291">
    <property type="entry name" value="NAD(P)-bd_dom_sf"/>
</dbReference>
<protein>
    <recommendedName>
        <fullName evidence="3">NmrA-like domain-containing protein</fullName>
    </recommendedName>
</protein>
<comment type="similarity">
    <text evidence="1">Belongs to the NmrA-type oxidoreductase family.</text>
</comment>
<evidence type="ECO:0000256" key="1">
    <source>
        <dbReference type="ARBA" id="ARBA00006328"/>
    </source>
</evidence>
<reference evidence="4" key="1">
    <citation type="journal article" date="2023" name="Mol. Phylogenet. Evol.">
        <title>Genome-scale phylogeny and comparative genomics of the fungal order Sordariales.</title>
        <authorList>
            <person name="Hensen N."/>
            <person name="Bonometti L."/>
            <person name="Westerberg I."/>
            <person name="Brannstrom I.O."/>
            <person name="Guillou S."/>
            <person name="Cros-Aarteil S."/>
            <person name="Calhoun S."/>
            <person name="Haridas S."/>
            <person name="Kuo A."/>
            <person name="Mondo S."/>
            <person name="Pangilinan J."/>
            <person name="Riley R."/>
            <person name="LaButti K."/>
            <person name="Andreopoulos B."/>
            <person name="Lipzen A."/>
            <person name="Chen C."/>
            <person name="Yan M."/>
            <person name="Daum C."/>
            <person name="Ng V."/>
            <person name="Clum A."/>
            <person name="Steindorff A."/>
            <person name="Ohm R.A."/>
            <person name="Martin F."/>
            <person name="Silar P."/>
            <person name="Natvig D.O."/>
            <person name="Lalanne C."/>
            <person name="Gautier V."/>
            <person name="Ament-Velasquez S.L."/>
            <person name="Kruys A."/>
            <person name="Hutchinson M.I."/>
            <person name="Powell A.J."/>
            <person name="Barry K."/>
            <person name="Miller A.N."/>
            <person name="Grigoriev I.V."/>
            <person name="Debuchy R."/>
            <person name="Gladieux P."/>
            <person name="Hiltunen Thoren M."/>
            <person name="Johannesson H."/>
        </authorList>
    </citation>
    <scope>NUCLEOTIDE SEQUENCE</scope>
    <source>
        <strain evidence="4">CBS 103.79</strain>
    </source>
</reference>
<dbReference type="EMBL" id="MU855909">
    <property type="protein sequence ID" value="KAK3898608.1"/>
    <property type="molecule type" value="Genomic_DNA"/>
</dbReference>
<reference evidence="4" key="2">
    <citation type="submission" date="2023-05" db="EMBL/GenBank/DDBJ databases">
        <authorList>
            <consortium name="Lawrence Berkeley National Laboratory"/>
            <person name="Steindorff A."/>
            <person name="Hensen N."/>
            <person name="Bonometti L."/>
            <person name="Westerberg I."/>
            <person name="Brannstrom I.O."/>
            <person name="Guillou S."/>
            <person name="Cros-Aarteil S."/>
            <person name="Calhoun S."/>
            <person name="Haridas S."/>
            <person name="Kuo A."/>
            <person name="Mondo S."/>
            <person name="Pangilinan J."/>
            <person name="Riley R."/>
            <person name="Labutti K."/>
            <person name="Andreopoulos B."/>
            <person name="Lipzen A."/>
            <person name="Chen C."/>
            <person name="Yanf M."/>
            <person name="Daum C."/>
            <person name="Ng V."/>
            <person name="Clum A."/>
            <person name="Ohm R."/>
            <person name="Martin F."/>
            <person name="Silar P."/>
            <person name="Natvig D."/>
            <person name="Lalanne C."/>
            <person name="Gautier V."/>
            <person name="Ament-Velasquez S.L."/>
            <person name="Kruys A."/>
            <person name="Hutchinson M.I."/>
            <person name="Powell A.J."/>
            <person name="Barry K."/>
            <person name="Miller A.N."/>
            <person name="Grigoriev I.V."/>
            <person name="Debuchy R."/>
            <person name="Gladieux P."/>
            <person name="Thoren M.H."/>
            <person name="Johannesson H."/>
        </authorList>
    </citation>
    <scope>NUCLEOTIDE SEQUENCE</scope>
    <source>
        <strain evidence="4">CBS 103.79</strain>
    </source>
</reference>
<dbReference type="InterPro" id="IPR008030">
    <property type="entry name" value="NmrA-like"/>
</dbReference>
<keyword evidence="5" id="KW-1185">Reference proteome</keyword>
<proteinExistence type="inferred from homology"/>
<evidence type="ECO:0000259" key="3">
    <source>
        <dbReference type="Pfam" id="PF05368"/>
    </source>
</evidence>
<dbReference type="SUPFAM" id="SSF51735">
    <property type="entry name" value="NAD(P)-binding Rossmann-fold domains"/>
    <property type="match status" value="1"/>
</dbReference>
<dbReference type="GO" id="GO:0005634">
    <property type="term" value="C:nucleus"/>
    <property type="evidence" value="ECO:0007669"/>
    <property type="project" value="TreeGrafter"/>
</dbReference>
<dbReference type="Proteomes" id="UP001303889">
    <property type="component" value="Unassembled WGS sequence"/>
</dbReference>
<evidence type="ECO:0000313" key="4">
    <source>
        <dbReference type="EMBL" id="KAK3898608.1"/>
    </source>
</evidence>
<accession>A0AAN6RQD1</accession>
<comment type="caution">
    <text evidence="4">The sequence shown here is derived from an EMBL/GenBank/DDBJ whole genome shotgun (WGS) entry which is preliminary data.</text>
</comment>
<dbReference type="PANTHER" id="PTHR42748">
    <property type="entry name" value="NITROGEN METABOLITE REPRESSION PROTEIN NMRA FAMILY MEMBER"/>
    <property type="match status" value="1"/>
</dbReference>